<comment type="caution">
    <text evidence="10">The sequence shown here is derived from an EMBL/GenBank/DDBJ whole genome shotgun (WGS) entry which is preliminary data.</text>
</comment>
<name>A0ABS1Z5G3_9GAMM</name>
<keyword evidence="6" id="KW-0560">Oxidoreductase</keyword>
<sequence>MTTSLCKELNLRYPIIQAPMAGVSTPELAAAVSNAGALGSLGLGASSAEEAARLIRQTQALTRQPFNVNLFCHPPALRNDAVEKAWIARFADLFAALGAQVPVNLEEIYPTFCGHEAVLQVIEETRPAVVSFHFGLPPADTLRRLKACRIVTLATATSVAEAEAIAQQGVDMIVAQGYEAGGHRGSFAVDEEDHQLSTLTLVQAICARVTLPVIAAGGIMNGAAIAAMQALGASGVQAGTAFLLCPESATAPAWRQALRHAAVTGTTMTAAISGREARALRNAFCTITRDIPRTEIPAYPLAYSLGKALAKAALAQGEAGFGAYWAGEGAALVRELPAAELIRQLVTEWHAASGQGSPANATERSSL</sequence>
<evidence type="ECO:0000256" key="9">
    <source>
        <dbReference type="ARBA" id="ARBA00049401"/>
    </source>
</evidence>
<comment type="cofactor">
    <cofactor evidence="1">
        <name>FMN</name>
        <dbReference type="ChEBI" id="CHEBI:58210"/>
    </cofactor>
</comment>
<evidence type="ECO:0000313" key="10">
    <source>
        <dbReference type="EMBL" id="MBM0747568.1"/>
    </source>
</evidence>
<protein>
    <recommendedName>
        <fullName evidence="8">Propionate 3-nitronate monooxygenase</fullName>
    </recommendedName>
</protein>
<dbReference type="SUPFAM" id="SSF51412">
    <property type="entry name" value="Inosine monophosphate dehydrogenase (IMPDH)"/>
    <property type="match status" value="1"/>
</dbReference>
<evidence type="ECO:0000256" key="1">
    <source>
        <dbReference type="ARBA" id="ARBA00001917"/>
    </source>
</evidence>
<comment type="catalytic activity">
    <reaction evidence="9">
        <text>3 propionate 3-nitronate + 3 O2 + H2O = 3 3-oxopropanoate + 2 nitrate + nitrite + H2O2 + 3 H(+)</text>
        <dbReference type="Rhea" id="RHEA:57332"/>
        <dbReference type="ChEBI" id="CHEBI:15377"/>
        <dbReference type="ChEBI" id="CHEBI:15378"/>
        <dbReference type="ChEBI" id="CHEBI:15379"/>
        <dbReference type="ChEBI" id="CHEBI:16240"/>
        <dbReference type="ChEBI" id="CHEBI:16301"/>
        <dbReference type="ChEBI" id="CHEBI:17632"/>
        <dbReference type="ChEBI" id="CHEBI:33190"/>
        <dbReference type="ChEBI" id="CHEBI:136067"/>
    </reaction>
</comment>
<dbReference type="Gene3D" id="3.20.20.70">
    <property type="entry name" value="Aldolase class I"/>
    <property type="match status" value="1"/>
</dbReference>
<dbReference type="CDD" id="cd04730">
    <property type="entry name" value="NPD_like"/>
    <property type="match status" value="1"/>
</dbReference>
<evidence type="ECO:0000256" key="3">
    <source>
        <dbReference type="ARBA" id="ARBA00022575"/>
    </source>
</evidence>
<keyword evidence="4" id="KW-0285">Flavoprotein</keyword>
<evidence type="ECO:0000256" key="7">
    <source>
        <dbReference type="ARBA" id="ARBA00023033"/>
    </source>
</evidence>
<gene>
    <name evidence="10" type="ORF">JJB79_09080</name>
</gene>
<dbReference type="Pfam" id="PF03060">
    <property type="entry name" value="NMO"/>
    <property type="match status" value="1"/>
</dbReference>
<dbReference type="PANTHER" id="PTHR42747:SF3">
    <property type="entry name" value="NITRONATE MONOOXYGENASE-RELATED"/>
    <property type="match status" value="1"/>
</dbReference>
<keyword evidence="7 10" id="KW-0503">Monooxygenase</keyword>
<keyword evidence="5" id="KW-0288">FMN</keyword>
<comment type="similarity">
    <text evidence="2">Belongs to the nitronate monooxygenase family. NMO class I subfamily.</text>
</comment>
<accession>A0ABS1Z5G3</accession>
<evidence type="ECO:0000313" key="11">
    <source>
        <dbReference type="Proteomes" id="UP000809137"/>
    </source>
</evidence>
<keyword evidence="3" id="KW-0216">Detoxification</keyword>
<evidence type="ECO:0000256" key="5">
    <source>
        <dbReference type="ARBA" id="ARBA00022643"/>
    </source>
</evidence>
<evidence type="ECO:0000256" key="8">
    <source>
        <dbReference type="ARBA" id="ARBA00031155"/>
    </source>
</evidence>
<dbReference type="GO" id="GO:0004497">
    <property type="term" value="F:monooxygenase activity"/>
    <property type="evidence" value="ECO:0007669"/>
    <property type="project" value="UniProtKB-KW"/>
</dbReference>
<organism evidence="10 11">
    <name type="scientific">Pantoea eucrina</name>
    <dbReference type="NCBI Taxonomy" id="472693"/>
    <lineage>
        <taxon>Bacteria</taxon>
        <taxon>Pseudomonadati</taxon>
        <taxon>Pseudomonadota</taxon>
        <taxon>Gammaproteobacteria</taxon>
        <taxon>Enterobacterales</taxon>
        <taxon>Erwiniaceae</taxon>
        <taxon>Pantoea</taxon>
    </lineage>
</organism>
<dbReference type="InterPro" id="IPR013785">
    <property type="entry name" value="Aldolase_TIM"/>
</dbReference>
<dbReference type="PANTHER" id="PTHR42747">
    <property type="entry name" value="NITRONATE MONOOXYGENASE-RELATED"/>
    <property type="match status" value="1"/>
</dbReference>
<proteinExistence type="inferred from homology"/>
<keyword evidence="11" id="KW-1185">Reference proteome</keyword>
<dbReference type="EMBL" id="JAFCXS010000005">
    <property type="protein sequence ID" value="MBM0747568.1"/>
    <property type="molecule type" value="Genomic_DNA"/>
</dbReference>
<dbReference type="InterPro" id="IPR004136">
    <property type="entry name" value="NMO"/>
</dbReference>
<dbReference type="Proteomes" id="UP000809137">
    <property type="component" value="Unassembled WGS sequence"/>
</dbReference>
<reference evidence="10 11" key="1">
    <citation type="submission" date="2021-01" db="EMBL/GenBank/DDBJ databases">
        <title>Complete genome sequence of Pantoea eucrina OB49, a heavy metal tolerant bacterium with PGPR potential isolated from wheat in Algeria.</title>
        <authorList>
            <person name="Lekired A."/>
            <person name="Ouzari I.H."/>
        </authorList>
    </citation>
    <scope>NUCLEOTIDE SEQUENCE [LARGE SCALE GENOMIC DNA]</scope>
    <source>
        <strain evidence="10 11">OB49</strain>
    </source>
</reference>
<evidence type="ECO:0000256" key="6">
    <source>
        <dbReference type="ARBA" id="ARBA00023002"/>
    </source>
</evidence>
<evidence type="ECO:0000256" key="4">
    <source>
        <dbReference type="ARBA" id="ARBA00022630"/>
    </source>
</evidence>
<evidence type="ECO:0000256" key="2">
    <source>
        <dbReference type="ARBA" id="ARBA00009881"/>
    </source>
</evidence>